<keyword evidence="5" id="KW-1185">Reference proteome</keyword>
<dbReference type="OrthoDB" id="3556586at2"/>
<comment type="caution">
    <text evidence="4">The sequence shown here is derived from an EMBL/GenBank/DDBJ whole genome shotgun (WGS) entry which is preliminary data.</text>
</comment>
<keyword evidence="1" id="KW-0646">Protease inhibitor</keyword>
<gene>
    <name evidence="4" type="ORF">CVS27_15710</name>
</gene>
<dbReference type="Gene3D" id="2.60.40.2020">
    <property type="match status" value="1"/>
</dbReference>
<evidence type="ECO:0000313" key="5">
    <source>
        <dbReference type="Proteomes" id="UP000237061"/>
    </source>
</evidence>
<reference evidence="4 5" key="1">
    <citation type="submission" date="2018-01" db="EMBL/GenBank/DDBJ databases">
        <title>Arthrobacter sp. nov., from glaciers in China.</title>
        <authorList>
            <person name="Liu Q."/>
            <person name="Xin Y.-H."/>
        </authorList>
    </citation>
    <scope>NUCLEOTIDE SEQUENCE [LARGE SCALE GENOMIC DNA]</scope>
    <source>
        <strain evidence="4 5">HLT2-12-2</strain>
    </source>
</reference>
<proteinExistence type="predicted"/>
<keyword evidence="2" id="KW-0789">Thiol protease inhibitor</keyword>
<dbReference type="RefSeq" id="WP_103466798.1">
    <property type="nucleotide sequence ID" value="NZ_PPXB01000016.1"/>
</dbReference>
<dbReference type="AlphaFoldDB" id="A0A2S3ZSW1"/>
<dbReference type="GO" id="GO:0004869">
    <property type="term" value="F:cysteine-type endopeptidase inhibitor activity"/>
    <property type="evidence" value="ECO:0007669"/>
    <property type="project" value="UniProtKB-KW"/>
</dbReference>
<sequence length="97" mass="10609">MVITVRAGEMFSVEFPATPATGYQWSVAGVPAGLELVDKSFAPDSQLADPAPIPSPGTQKFHFMAGEPGRMELLFELKRSWESQSIQERTETVDVLP</sequence>
<evidence type="ECO:0000313" key="4">
    <source>
        <dbReference type="EMBL" id="POH72341.1"/>
    </source>
</evidence>
<dbReference type="EMBL" id="PPXC01000014">
    <property type="protein sequence ID" value="POH72341.1"/>
    <property type="molecule type" value="Genomic_DNA"/>
</dbReference>
<feature type="domain" description="Proteinase inhibitor I42 chagasin" evidence="3">
    <location>
        <begin position="4"/>
        <end position="95"/>
    </location>
</feature>
<dbReference type="InterPro" id="IPR018990">
    <property type="entry name" value="Prot_inh_I42_chagasin"/>
</dbReference>
<protein>
    <recommendedName>
        <fullName evidence="3">Proteinase inhibitor I42 chagasin domain-containing protein</fullName>
    </recommendedName>
</protein>
<dbReference type="Proteomes" id="UP000237061">
    <property type="component" value="Unassembled WGS sequence"/>
</dbReference>
<dbReference type="Pfam" id="PF09394">
    <property type="entry name" value="Inhibitor_I42"/>
    <property type="match status" value="1"/>
</dbReference>
<dbReference type="InterPro" id="IPR036331">
    <property type="entry name" value="Chagasin-like_sf"/>
</dbReference>
<evidence type="ECO:0000259" key="3">
    <source>
        <dbReference type="Pfam" id="PF09394"/>
    </source>
</evidence>
<dbReference type="SUPFAM" id="SSF141066">
    <property type="entry name" value="ICP-like"/>
    <property type="match status" value="1"/>
</dbReference>
<evidence type="ECO:0000256" key="2">
    <source>
        <dbReference type="ARBA" id="ARBA00022704"/>
    </source>
</evidence>
<name>A0A2S3ZSW1_ARTGL</name>
<evidence type="ECO:0000256" key="1">
    <source>
        <dbReference type="ARBA" id="ARBA00022690"/>
    </source>
</evidence>
<organism evidence="4 5">
    <name type="scientific">Arthrobacter glacialis</name>
    <dbReference type="NCBI Taxonomy" id="1664"/>
    <lineage>
        <taxon>Bacteria</taxon>
        <taxon>Bacillati</taxon>
        <taxon>Actinomycetota</taxon>
        <taxon>Actinomycetes</taxon>
        <taxon>Micrococcales</taxon>
        <taxon>Micrococcaceae</taxon>
        <taxon>Arthrobacter</taxon>
    </lineage>
</organism>
<accession>A0A2S3ZSW1</accession>